<dbReference type="GO" id="GO:0031573">
    <property type="term" value="P:mitotic intra-S DNA damage checkpoint signaling"/>
    <property type="evidence" value="ECO:0007669"/>
    <property type="project" value="TreeGrafter"/>
</dbReference>
<dbReference type="AlphaFoldDB" id="A0A803MYF9"/>
<evidence type="ECO:0000256" key="14">
    <source>
        <dbReference type="ARBA" id="ARBA00023204"/>
    </source>
</evidence>
<gene>
    <name evidence="19" type="primary">LOC110716537</name>
</gene>
<comment type="similarity">
    <text evidence="3 17">Belongs to the XPF family.</text>
</comment>
<dbReference type="GO" id="GO:0046872">
    <property type="term" value="F:metal ion binding"/>
    <property type="evidence" value="ECO:0007669"/>
    <property type="project" value="UniProtKB-UniRule"/>
</dbReference>
<keyword evidence="20" id="KW-1185">Reference proteome</keyword>
<dbReference type="SMART" id="SM00891">
    <property type="entry name" value="ERCC4"/>
    <property type="match status" value="1"/>
</dbReference>
<dbReference type="OMA" id="IKDTEHW"/>
<dbReference type="Gene3D" id="1.10.150.110">
    <property type="entry name" value="DNA polymerase beta, N-terminal domain-like"/>
    <property type="match status" value="1"/>
</dbReference>
<keyword evidence="15 17" id="KW-0539">Nucleus</keyword>
<evidence type="ECO:0000256" key="6">
    <source>
        <dbReference type="ARBA" id="ARBA00022722"/>
    </source>
</evidence>
<dbReference type="Pfam" id="PF21136">
    <property type="entry name" value="WHD_MUS81"/>
    <property type="match status" value="1"/>
</dbReference>
<dbReference type="PANTHER" id="PTHR13451">
    <property type="entry name" value="CLASS II CROSSOVER JUNCTION ENDONUCLEASE MUS81"/>
    <property type="match status" value="1"/>
</dbReference>
<dbReference type="InterPro" id="IPR006166">
    <property type="entry name" value="ERCC4_domain"/>
</dbReference>
<dbReference type="Pfam" id="PF02732">
    <property type="entry name" value="ERCC4"/>
    <property type="match status" value="1"/>
</dbReference>
<dbReference type="InterPro" id="IPR042530">
    <property type="entry name" value="EME1/EME2_C"/>
</dbReference>
<accession>A0A803MYF9</accession>
<evidence type="ECO:0000256" key="10">
    <source>
        <dbReference type="ARBA" id="ARBA00022776"/>
    </source>
</evidence>
<keyword evidence="12 17" id="KW-0460">Magnesium</keyword>
<keyword evidence="10" id="KW-0131">Cell cycle</keyword>
<proteinExistence type="inferred from homology"/>
<keyword evidence="6 17" id="KW-0540">Nuclease</keyword>
<dbReference type="Gene3D" id="1.10.150.670">
    <property type="entry name" value="Crossover junction endonuclease EME1, DNA-binding domain"/>
    <property type="match status" value="1"/>
</dbReference>
<evidence type="ECO:0000313" key="20">
    <source>
        <dbReference type="Proteomes" id="UP000596660"/>
    </source>
</evidence>
<dbReference type="PANTHER" id="PTHR13451:SF0">
    <property type="entry name" value="CROSSOVER JUNCTION ENDONUCLEASE MUS81"/>
    <property type="match status" value="1"/>
</dbReference>
<evidence type="ECO:0000256" key="17">
    <source>
        <dbReference type="RuleBase" id="RU369042"/>
    </source>
</evidence>
<evidence type="ECO:0000256" key="1">
    <source>
        <dbReference type="ARBA" id="ARBA00001946"/>
    </source>
</evidence>
<comment type="subcellular location">
    <subcellularLocation>
        <location evidence="2 17">Nucleus</location>
    </subcellularLocation>
</comment>
<evidence type="ECO:0000256" key="9">
    <source>
        <dbReference type="ARBA" id="ARBA00022763"/>
    </source>
</evidence>
<keyword evidence="13 17" id="KW-0233">DNA recombination</keyword>
<dbReference type="GO" id="GO:0000727">
    <property type="term" value="P:double-strand break repair via break-induced replication"/>
    <property type="evidence" value="ECO:0007669"/>
    <property type="project" value="UniProtKB-UniRule"/>
</dbReference>
<comment type="function">
    <text evidence="17">Interacts with EME1 to form a DNA structure-specific endonuclease with substrate preference for branched DNA structures with a 5'-end at the branch nick. Typical substrates include 3'-flap structures, D-loops, replication forks and nicked Holliday junctions. May be required in mitosis for the processing of stalled or collapsed replication fork intermediates. May be required in meiosis for the repair of meiosis-specific double strand breaks subsequent to single-end invasion (SEI).</text>
</comment>
<reference evidence="19" key="2">
    <citation type="submission" date="2021-03" db="UniProtKB">
        <authorList>
            <consortium name="EnsemblPlants"/>
        </authorList>
    </citation>
    <scope>IDENTIFICATION</scope>
</reference>
<keyword evidence="10" id="KW-0498">Mitosis</keyword>
<dbReference type="KEGG" id="cqi:110716537"/>
<evidence type="ECO:0000256" key="2">
    <source>
        <dbReference type="ARBA" id="ARBA00004123"/>
    </source>
</evidence>
<evidence type="ECO:0000259" key="18">
    <source>
        <dbReference type="SMART" id="SM00891"/>
    </source>
</evidence>
<dbReference type="FunFam" id="3.40.50.10130:FF:000005">
    <property type="entry name" value="crossover junction endonuclease MUS81 isoform X1"/>
    <property type="match status" value="1"/>
</dbReference>
<evidence type="ECO:0000313" key="19">
    <source>
        <dbReference type="EnsemblPlants" id="AUR62037239-RA:cds"/>
    </source>
</evidence>
<keyword evidence="7 17" id="KW-0479">Metal-binding</keyword>
<dbReference type="EC" id="3.1.22.-" evidence="17"/>
<dbReference type="OrthoDB" id="5963188at2759"/>
<dbReference type="GO" id="GO:0003677">
    <property type="term" value="F:DNA binding"/>
    <property type="evidence" value="ECO:0007669"/>
    <property type="project" value="UniProtKB-UniRule"/>
</dbReference>
<evidence type="ECO:0000256" key="15">
    <source>
        <dbReference type="ARBA" id="ARBA00023242"/>
    </source>
</evidence>
<evidence type="ECO:0000256" key="13">
    <source>
        <dbReference type="ARBA" id="ARBA00023172"/>
    </source>
</evidence>
<evidence type="ECO:0000256" key="16">
    <source>
        <dbReference type="ARBA" id="ARBA00023254"/>
    </source>
</evidence>
<organism evidence="19 20">
    <name type="scientific">Chenopodium quinoa</name>
    <name type="common">Quinoa</name>
    <dbReference type="NCBI Taxonomy" id="63459"/>
    <lineage>
        <taxon>Eukaryota</taxon>
        <taxon>Viridiplantae</taxon>
        <taxon>Streptophyta</taxon>
        <taxon>Embryophyta</taxon>
        <taxon>Tracheophyta</taxon>
        <taxon>Spermatophyta</taxon>
        <taxon>Magnoliopsida</taxon>
        <taxon>eudicotyledons</taxon>
        <taxon>Gunneridae</taxon>
        <taxon>Pentapetalae</taxon>
        <taxon>Caryophyllales</taxon>
        <taxon>Chenopodiaceae</taxon>
        <taxon>Chenopodioideae</taxon>
        <taxon>Atripliceae</taxon>
        <taxon>Chenopodium</taxon>
    </lineage>
</organism>
<evidence type="ECO:0000256" key="12">
    <source>
        <dbReference type="ARBA" id="ARBA00022842"/>
    </source>
</evidence>
<keyword evidence="16" id="KW-0469">Meiosis</keyword>
<keyword evidence="8 17" id="KW-0255">Endonuclease</keyword>
<dbReference type="CDD" id="cd20074">
    <property type="entry name" value="XPF_nuclease_Mus81"/>
    <property type="match status" value="1"/>
</dbReference>
<reference evidence="19" key="1">
    <citation type="journal article" date="2017" name="Nature">
        <title>The genome of Chenopodium quinoa.</title>
        <authorList>
            <person name="Jarvis D.E."/>
            <person name="Ho Y.S."/>
            <person name="Lightfoot D.J."/>
            <person name="Schmoeckel S.M."/>
            <person name="Li B."/>
            <person name="Borm T.J.A."/>
            <person name="Ohyanagi H."/>
            <person name="Mineta K."/>
            <person name="Michell C.T."/>
            <person name="Saber N."/>
            <person name="Kharbatia N.M."/>
            <person name="Rupper R.R."/>
            <person name="Sharp A.R."/>
            <person name="Dally N."/>
            <person name="Boughton B.A."/>
            <person name="Woo Y.H."/>
            <person name="Gao G."/>
            <person name="Schijlen E.G.W.M."/>
            <person name="Guo X."/>
            <person name="Momin A.A."/>
            <person name="Negrao S."/>
            <person name="Al-Babili S."/>
            <person name="Gehring C."/>
            <person name="Roessner U."/>
            <person name="Jung C."/>
            <person name="Murphy K."/>
            <person name="Arold S.T."/>
            <person name="Gojobori T."/>
            <person name="van der Linden C.G."/>
            <person name="van Loo E.N."/>
            <person name="Jellen E.N."/>
            <person name="Maughan P.J."/>
            <person name="Tester M."/>
        </authorList>
    </citation>
    <scope>NUCLEOTIDE SEQUENCE [LARGE SCALE GENOMIC DNA]</scope>
    <source>
        <strain evidence="19">cv. PI 614886</strain>
    </source>
</reference>
<dbReference type="FunFam" id="1.10.10.10:FF:000307">
    <property type="entry name" value="Crossover junction endonuclease MUS81"/>
    <property type="match status" value="1"/>
</dbReference>
<dbReference type="InterPro" id="IPR047416">
    <property type="entry name" value="XPF_nuclease_Mus81"/>
</dbReference>
<comment type="cofactor">
    <cofactor evidence="1 17">
        <name>Mg(2+)</name>
        <dbReference type="ChEBI" id="CHEBI:18420"/>
    </cofactor>
</comment>
<dbReference type="InterPro" id="IPR036388">
    <property type="entry name" value="WH-like_DNA-bd_sf"/>
</dbReference>
<dbReference type="Gene3D" id="3.40.50.10130">
    <property type="match status" value="1"/>
</dbReference>
<evidence type="ECO:0000256" key="11">
    <source>
        <dbReference type="ARBA" id="ARBA00022801"/>
    </source>
</evidence>
<keyword evidence="9 17" id="KW-0227">DNA damage</keyword>
<dbReference type="Gramene" id="AUR62037239-RA">
    <property type="protein sequence ID" value="AUR62037239-RA:cds"/>
    <property type="gene ID" value="AUR62037239"/>
</dbReference>
<dbReference type="GO" id="GO:0005634">
    <property type="term" value="C:nucleus"/>
    <property type="evidence" value="ECO:0007669"/>
    <property type="project" value="UniProtKB-SubCell"/>
</dbReference>
<evidence type="ECO:0000256" key="4">
    <source>
        <dbReference type="ARBA" id="ARBA00017114"/>
    </source>
</evidence>
<dbReference type="GO" id="GO:0051301">
    <property type="term" value="P:cell division"/>
    <property type="evidence" value="ECO:0007669"/>
    <property type="project" value="UniProtKB-KW"/>
</dbReference>
<dbReference type="RefSeq" id="XP_021750861.1">
    <property type="nucleotide sequence ID" value="XM_021895169.1"/>
</dbReference>
<name>A0A803MYF9_CHEQI</name>
<comment type="subunit">
    <text evidence="17">Interacts with EME1.</text>
</comment>
<sequence length="555" mass="62670">MAIEKRPVCEENDALVAYMRQWRNERMEKNPQAHTQNIEKTVKKALISVCDHKAPITTLKEFKAIKGIGKWLANEMQGFFNSNSNASQDDNLANGGKKAKAPRRYIPHKNSVAYALLISLHRATTNGKEFMHKQELIDTAEASGLSRVPIAPEAGRGKQKQFGSSPRDWYSGWSAMTTLVDKDLVYKNSCPAKYMLSDKGREVALECLSRSGMLDSAANVSNTEEASISDDEEEIMELVATVSPTSPHQNKGMKDDIPLEFLERDSQGKKASQPACQTSPVDLRLPPLEVLQKFEDTYEIVLILDDREHFAKTKSRNLKEKIFEEYKIQIEVRRLPVGDAIWIARHKKDSTEYVLDFIVERKNVDDLRSSIRDNRYRDQKLRLQRTGMKKIIYLVEGDPNACEGADSIKTACFTTEILEGFDVQRTTSLVDTLHRYGCLTLAITDHYKLISSAEGCKTAGVCPKYNKFIKTCEDADKLTVSDVFAIQLMQVPQVTEEVAMVVLECYPTLFSLAHAYADLDKDKDIVAQQELLMKKSEGAVSAAASRNIYRFVWQD</sequence>
<evidence type="ECO:0000256" key="5">
    <source>
        <dbReference type="ARBA" id="ARBA00022618"/>
    </source>
</evidence>
<keyword evidence="5" id="KW-0132">Cell division</keyword>
<protein>
    <recommendedName>
        <fullName evidence="4 17">Crossover junction endonuclease MUS81</fullName>
        <ecNumber evidence="17">3.1.22.-</ecNumber>
    </recommendedName>
</protein>
<dbReference type="GO" id="GO:0048476">
    <property type="term" value="C:Holliday junction resolvase complex"/>
    <property type="evidence" value="ECO:0007669"/>
    <property type="project" value="UniProtKB-UniRule"/>
</dbReference>
<dbReference type="InterPro" id="IPR027421">
    <property type="entry name" value="DNA_pol_lamdba_lyase_dom_sf"/>
</dbReference>
<dbReference type="CDD" id="cd21036">
    <property type="entry name" value="WH_MUS81"/>
    <property type="match status" value="1"/>
</dbReference>
<dbReference type="GeneID" id="110716537"/>
<dbReference type="InterPro" id="IPR047417">
    <property type="entry name" value="WHD_MUS81"/>
</dbReference>
<keyword evidence="11 17" id="KW-0378">Hydrolase</keyword>
<dbReference type="GO" id="GO:0006308">
    <property type="term" value="P:DNA catabolic process"/>
    <property type="evidence" value="ECO:0007669"/>
    <property type="project" value="UniProtKB-UniRule"/>
</dbReference>
<dbReference type="InterPro" id="IPR033309">
    <property type="entry name" value="Mus81"/>
</dbReference>
<evidence type="ECO:0000256" key="7">
    <source>
        <dbReference type="ARBA" id="ARBA00022723"/>
    </source>
</evidence>
<keyword evidence="14 17" id="KW-0234">DNA repair</keyword>
<dbReference type="Gene3D" id="1.10.10.10">
    <property type="entry name" value="Winged helix-like DNA-binding domain superfamily/Winged helix DNA-binding domain"/>
    <property type="match status" value="1"/>
</dbReference>
<dbReference type="GO" id="GO:0048257">
    <property type="term" value="F:3'-flap endonuclease activity"/>
    <property type="evidence" value="ECO:0007669"/>
    <property type="project" value="TreeGrafter"/>
</dbReference>
<evidence type="ECO:0000256" key="8">
    <source>
        <dbReference type="ARBA" id="ARBA00022759"/>
    </source>
</evidence>
<dbReference type="InterPro" id="IPR011335">
    <property type="entry name" value="Restrct_endonuc-II-like"/>
</dbReference>
<dbReference type="EnsemblPlants" id="AUR62037239-RA">
    <property type="protein sequence ID" value="AUR62037239-RA:cds"/>
    <property type="gene ID" value="AUR62037239"/>
</dbReference>
<dbReference type="GO" id="GO:0000712">
    <property type="term" value="P:resolution of meiotic recombination intermediates"/>
    <property type="evidence" value="ECO:0007669"/>
    <property type="project" value="TreeGrafter"/>
</dbReference>
<feature type="domain" description="ERCC4" evidence="18">
    <location>
        <begin position="301"/>
        <end position="399"/>
    </location>
</feature>
<dbReference type="GO" id="GO:0008821">
    <property type="term" value="F:crossover junction DNA endonuclease activity"/>
    <property type="evidence" value="ECO:0007669"/>
    <property type="project" value="UniProtKB-UniRule"/>
</dbReference>
<dbReference type="Proteomes" id="UP000596660">
    <property type="component" value="Unplaced"/>
</dbReference>
<dbReference type="SUPFAM" id="SSF52980">
    <property type="entry name" value="Restriction endonuclease-like"/>
    <property type="match status" value="1"/>
</dbReference>
<evidence type="ECO:0000256" key="3">
    <source>
        <dbReference type="ARBA" id="ARBA00010015"/>
    </source>
</evidence>